<dbReference type="AlphaFoldDB" id="A0AA45WPK3"/>
<evidence type="ECO:0000313" key="1">
    <source>
        <dbReference type="EMBL" id="SMP21156.1"/>
    </source>
</evidence>
<accession>A0AA45WPK3</accession>
<dbReference type="RefSeq" id="WP_265135019.1">
    <property type="nucleotide sequence ID" value="NZ_FXTX01000022.1"/>
</dbReference>
<dbReference type="Proteomes" id="UP001157947">
    <property type="component" value="Unassembled WGS sequence"/>
</dbReference>
<name>A0AA45WPK3_9AQUI</name>
<reference evidence="1" key="1">
    <citation type="submission" date="2017-05" db="EMBL/GenBank/DDBJ databases">
        <authorList>
            <person name="Varghese N."/>
            <person name="Submissions S."/>
        </authorList>
    </citation>
    <scope>NUCLEOTIDE SEQUENCE</scope>
    <source>
        <strain evidence="1">DSM 18763</strain>
    </source>
</reference>
<proteinExistence type="predicted"/>
<evidence type="ECO:0000313" key="2">
    <source>
        <dbReference type="Proteomes" id="UP001157947"/>
    </source>
</evidence>
<sequence>MPISEKISKDLNTLIILNKLWEKSIDKEKTNDEIVEFARANLYIVNDILEQILPEYQKLLDKENLSSSEEWLLVDIKELLNHLTFFVSNKKFFKRKRRMEF</sequence>
<dbReference type="EMBL" id="FXTX01000022">
    <property type="protein sequence ID" value="SMP21156.1"/>
    <property type="molecule type" value="Genomic_DNA"/>
</dbReference>
<organism evidence="1 2">
    <name type="scientific">Venenivibrio stagnispumantis</name>
    <dbReference type="NCBI Taxonomy" id="407998"/>
    <lineage>
        <taxon>Bacteria</taxon>
        <taxon>Pseudomonadati</taxon>
        <taxon>Aquificota</taxon>
        <taxon>Aquificia</taxon>
        <taxon>Aquificales</taxon>
        <taxon>Hydrogenothermaceae</taxon>
        <taxon>Venenivibrio</taxon>
    </lineage>
</organism>
<keyword evidence="2" id="KW-1185">Reference proteome</keyword>
<gene>
    <name evidence="1" type="ORF">SAMN06264868_12222</name>
</gene>
<comment type="caution">
    <text evidence="1">The sequence shown here is derived from an EMBL/GenBank/DDBJ whole genome shotgun (WGS) entry which is preliminary data.</text>
</comment>
<protein>
    <submittedName>
        <fullName evidence="1">Uncharacterized protein</fullName>
    </submittedName>
</protein>